<sequence>MRLTLTLDNGDGETPSDFTSRLSARACRDSLRDFCLDFGLDAQGIIDGRAESVGRLADLAGVDQDGLLAEAFVRVGNQRRYKHKGQDLLWSSLLRSRVRMCPACMTEDIENLDCRIAARPHRRSIWIIKPIRTCIRHDMALAEIGSLESPAQLHDVSQVIASALPRLPHLLDHATRRTPSSLECYIVDRIAATAGVSWLDGFPLHAALHIAHVLGAVAQHGSDVVLDDLSDDALWQCEAAGFAIADRGETGILSLLDDLRERFRDSRYYGHGRKATYGRLYDWLAHENSDPAYDPLREIVFRHAVETMPLGPGERLLGREVVERRTHSIRSASLEFGLHPKRLRKLLRTAKLTGKQSDVLADDRVVFDAEAAEPFLRDLAQSMSLEEAREYLNVPRPHDRGLLERGLINPMITGGRSDGEHAFLRSDLDDLLERLLRNADPMLCGDTAMVPMITAAKHSCCAVMDIVALVLDGKLKRVGRDTSDRGFISVLVDAEEARPHVVGPAYEGHSLRELESLLPAKSRAVKALLEQGLLVAETVKNPVTGWMQPVVLPDELARFKSEFASLHILSREGGEHIRRVKKSLVAAGVHPVADPELLGQTLYRRSDLP</sequence>
<dbReference type="EMBL" id="JAAKZF010000006">
    <property type="protein sequence ID" value="NGO51057.1"/>
    <property type="molecule type" value="Genomic_DNA"/>
</dbReference>
<comment type="caution">
    <text evidence="2">The sequence shown here is derived from an EMBL/GenBank/DDBJ whole genome shotgun (WGS) entry which is preliminary data.</text>
</comment>
<gene>
    <name evidence="2" type="ORF">G6N73_07660</name>
</gene>
<reference evidence="2 3" key="1">
    <citation type="submission" date="2020-02" db="EMBL/GenBank/DDBJ databases">
        <title>Genome sequence of strain CCNWXJ40-4.</title>
        <authorList>
            <person name="Gao J."/>
            <person name="Sun J."/>
        </authorList>
    </citation>
    <scope>NUCLEOTIDE SEQUENCE [LARGE SCALE GENOMIC DNA]</scope>
    <source>
        <strain evidence="2 3">CCNWXJ 40-4</strain>
    </source>
</reference>
<feature type="domain" description="TniQ" evidence="1">
    <location>
        <begin position="9"/>
        <end position="141"/>
    </location>
</feature>
<accession>A0A6G4WAA6</accession>
<protein>
    <recommendedName>
        <fullName evidence="1">TniQ domain-containing protein</fullName>
    </recommendedName>
</protein>
<keyword evidence="3" id="KW-1185">Reference proteome</keyword>
<dbReference type="Pfam" id="PF06527">
    <property type="entry name" value="TniQ"/>
    <property type="match status" value="1"/>
</dbReference>
<evidence type="ECO:0000259" key="1">
    <source>
        <dbReference type="Pfam" id="PF06527"/>
    </source>
</evidence>
<dbReference type="Proteomes" id="UP001642900">
    <property type="component" value="Unassembled WGS sequence"/>
</dbReference>
<dbReference type="AlphaFoldDB" id="A0A6G4WAA6"/>
<proteinExistence type="predicted"/>
<dbReference type="InterPro" id="IPR009492">
    <property type="entry name" value="TniQ"/>
</dbReference>
<organism evidence="2 3">
    <name type="scientific">Allomesorhizobium camelthorni</name>
    <dbReference type="NCBI Taxonomy" id="475069"/>
    <lineage>
        <taxon>Bacteria</taxon>
        <taxon>Pseudomonadati</taxon>
        <taxon>Pseudomonadota</taxon>
        <taxon>Alphaproteobacteria</taxon>
        <taxon>Hyphomicrobiales</taxon>
        <taxon>Phyllobacteriaceae</taxon>
        <taxon>Allomesorhizobium</taxon>
    </lineage>
</organism>
<dbReference type="RefSeq" id="WP_165025601.1">
    <property type="nucleotide sequence ID" value="NZ_JAAKZF010000006.1"/>
</dbReference>
<evidence type="ECO:0000313" key="2">
    <source>
        <dbReference type="EMBL" id="NGO51057.1"/>
    </source>
</evidence>
<name>A0A6G4WAA6_9HYPH</name>
<evidence type="ECO:0000313" key="3">
    <source>
        <dbReference type="Proteomes" id="UP001642900"/>
    </source>
</evidence>